<comment type="caution">
    <text evidence="1">The sequence shown here is derived from an EMBL/GenBank/DDBJ whole genome shotgun (WGS) entry which is preliminary data.</text>
</comment>
<accession>A0A2M9G581</accession>
<evidence type="ECO:0000313" key="1">
    <source>
        <dbReference type="EMBL" id="PJK30826.1"/>
    </source>
</evidence>
<organism evidence="1 2">
    <name type="scientific">Minwuia thermotolerans</name>
    <dbReference type="NCBI Taxonomy" id="2056226"/>
    <lineage>
        <taxon>Bacteria</taxon>
        <taxon>Pseudomonadati</taxon>
        <taxon>Pseudomonadota</taxon>
        <taxon>Alphaproteobacteria</taxon>
        <taxon>Minwuiales</taxon>
        <taxon>Minwuiaceae</taxon>
        <taxon>Minwuia</taxon>
    </lineage>
</organism>
<evidence type="ECO:0000313" key="2">
    <source>
        <dbReference type="Proteomes" id="UP000229498"/>
    </source>
</evidence>
<gene>
    <name evidence="1" type="ORF">CVT23_05535</name>
</gene>
<keyword evidence="2" id="KW-1185">Reference proteome</keyword>
<reference evidence="1 2" key="1">
    <citation type="submission" date="2017-11" db="EMBL/GenBank/DDBJ databases">
        <title>Draft genome sequence of Rhizobiales bacterium SY3-13.</title>
        <authorList>
            <person name="Sun C."/>
        </authorList>
    </citation>
    <scope>NUCLEOTIDE SEQUENCE [LARGE SCALE GENOMIC DNA]</scope>
    <source>
        <strain evidence="1 2">SY3-13</strain>
    </source>
</reference>
<sequence>MDEFCLLKEFCSLYIIEIILQFELFFSRFPVLAVFLCRRLGPGVGLTLSGQFGRFRLVLIEGRVLGVAAVERVFGLEAVERIGAPGLGHVGEAVGAKLFQHRRLGLRADRRVGGDQQRFSRAGMDAGFSMS</sequence>
<dbReference type="Proteomes" id="UP000229498">
    <property type="component" value="Unassembled WGS sequence"/>
</dbReference>
<feature type="non-terminal residue" evidence="1">
    <location>
        <position position="131"/>
    </location>
</feature>
<dbReference type="AlphaFoldDB" id="A0A2M9G581"/>
<dbReference type="EMBL" id="PHIG01000018">
    <property type="protein sequence ID" value="PJK30826.1"/>
    <property type="molecule type" value="Genomic_DNA"/>
</dbReference>
<proteinExistence type="predicted"/>
<protein>
    <submittedName>
        <fullName evidence="1">Uncharacterized protein</fullName>
    </submittedName>
</protein>
<name>A0A2M9G581_9PROT</name>